<accession>A0A9W4UL13</accession>
<sequence>MSRSIKQLTYYLASVSFGCFIYILDINIKHVPRLNASQTFLQANTRIPAVLPISKSLKRISSHQIQNTENMRSTSLLTATLALLAMTCHAFPAQELKGLTTSAAKCSTKADCTGGDVCMIVGCHGQFVGANCQAASVCNSFSAPTCGATCN</sequence>
<dbReference type="OrthoDB" id="3689762at2759"/>
<dbReference type="Proteomes" id="UP001152607">
    <property type="component" value="Unassembled WGS sequence"/>
</dbReference>
<keyword evidence="1" id="KW-1133">Transmembrane helix</keyword>
<feature type="transmembrane region" description="Helical" evidence="1">
    <location>
        <begin position="7"/>
        <end position="24"/>
    </location>
</feature>
<gene>
    <name evidence="2" type="ORF">PDIGIT_LOCUS11054</name>
</gene>
<proteinExistence type="predicted"/>
<organism evidence="2 3">
    <name type="scientific">Periconia digitata</name>
    <dbReference type="NCBI Taxonomy" id="1303443"/>
    <lineage>
        <taxon>Eukaryota</taxon>
        <taxon>Fungi</taxon>
        <taxon>Dikarya</taxon>
        <taxon>Ascomycota</taxon>
        <taxon>Pezizomycotina</taxon>
        <taxon>Dothideomycetes</taxon>
        <taxon>Pleosporomycetidae</taxon>
        <taxon>Pleosporales</taxon>
        <taxon>Massarineae</taxon>
        <taxon>Periconiaceae</taxon>
        <taxon>Periconia</taxon>
    </lineage>
</organism>
<dbReference type="PROSITE" id="PS51257">
    <property type="entry name" value="PROKAR_LIPOPROTEIN"/>
    <property type="match status" value="1"/>
</dbReference>
<name>A0A9W4UL13_9PLEO</name>
<dbReference type="AlphaFoldDB" id="A0A9W4UL13"/>
<dbReference type="EMBL" id="CAOQHR010000007">
    <property type="protein sequence ID" value="CAI6337935.1"/>
    <property type="molecule type" value="Genomic_DNA"/>
</dbReference>
<keyword evidence="1" id="KW-0472">Membrane</keyword>
<evidence type="ECO:0000256" key="1">
    <source>
        <dbReference type="SAM" id="Phobius"/>
    </source>
</evidence>
<reference evidence="2" key="1">
    <citation type="submission" date="2023-01" db="EMBL/GenBank/DDBJ databases">
        <authorList>
            <person name="Van Ghelder C."/>
            <person name="Rancurel C."/>
        </authorList>
    </citation>
    <scope>NUCLEOTIDE SEQUENCE</scope>
    <source>
        <strain evidence="2">CNCM I-4278</strain>
    </source>
</reference>
<protein>
    <submittedName>
        <fullName evidence="2">Uncharacterized protein</fullName>
    </submittedName>
</protein>
<evidence type="ECO:0000313" key="2">
    <source>
        <dbReference type="EMBL" id="CAI6337935.1"/>
    </source>
</evidence>
<keyword evidence="1" id="KW-0812">Transmembrane</keyword>
<evidence type="ECO:0000313" key="3">
    <source>
        <dbReference type="Proteomes" id="UP001152607"/>
    </source>
</evidence>
<comment type="caution">
    <text evidence="2">The sequence shown here is derived from an EMBL/GenBank/DDBJ whole genome shotgun (WGS) entry which is preliminary data.</text>
</comment>
<keyword evidence="3" id="KW-1185">Reference proteome</keyword>